<dbReference type="GO" id="GO:0008709">
    <property type="term" value="F:cholate 7-alpha-dehydrogenase (NAD+) activity"/>
    <property type="evidence" value="ECO:0007669"/>
    <property type="project" value="UniProtKB-EC"/>
</dbReference>
<dbReference type="FunFam" id="3.40.50.720:FF:000084">
    <property type="entry name" value="Short-chain dehydrogenase reductase"/>
    <property type="match status" value="1"/>
</dbReference>
<dbReference type="OrthoDB" id="9805904at2"/>
<dbReference type="Pfam" id="PF13561">
    <property type="entry name" value="adh_short_C2"/>
    <property type="match status" value="1"/>
</dbReference>
<dbReference type="PANTHER" id="PTHR43639:SF1">
    <property type="entry name" value="SHORT-CHAIN DEHYDROGENASE_REDUCTASE FAMILY PROTEIN"/>
    <property type="match status" value="1"/>
</dbReference>
<keyword evidence="2 3" id="KW-0560">Oxidoreductase</keyword>
<dbReference type="EMBL" id="UGGU01000003">
    <property type="protein sequence ID" value="STO31738.1"/>
    <property type="molecule type" value="Genomic_DNA"/>
</dbReference>
<accession>A0A377GXQ7</accession>
<evidence type="ECO:0000313" key="3">
    <source>
        <dbReference type="EMBL" id="STO31738.1"/>
    </source>
</evidence>
<protein>
    <submittedName>
        <fullName evidence="3">7-alpha-hydroxysteroid dehydrogenase</fullName>
        <ecNumber evidence="3">1.1.1.159</ecNumber>
    </submittedName>
</protein>
<evidence type="ECO:0000256" key="2">
    <source>
        <dbReference type="ARBA" id="ARBA00023002"/>
    </source>
</evidence>
<reference evidence="3 4" key="1">
    <citation type="submission" date="2018-06" db="EMBL/GenBank/DDBJ databases">
        <authorList>
            <consortium name="Pathogen Informatics"/>
            <person name="Doyle S."/>
        </authorList>
    </citation>
    <scope>NUCLEOTIDE SEQUENCE [LARGE SCALE GENOMIC DNA]</scope>
    <source>
        <strain evidence="3 4">NCTC10723</strain>
    </source>
</reference>
<dbReference type="PRINTS" id="PR00081">
    <property type="entry name" value="GDHRDH"/>
</dbReference>
<keyword evidence="4" id="KW-1185">Reference proteome</keyword>
<dbReference type="InterPro" id="IPR002347">
    <property type="entry name" value="SDR_fam"/>
</dbReference>
<proteinExistence type="inferred from homology"/>
<evidence type="ECO:0000313" key="4">
    <source>
        <dbReference type="Proteomes" id="UP000255328"/>
    </source>
</evidence>
<dbReference type="RefSeq" id="WP_115270317.1">
    <property type="nucleotide sequence ID" value="NZ_UGGU01000003.1"/>
</dbReference>
<dbReference type="SUPFAM" id="SSF51735">
    <property type="entry name" value="NAD(P)-binding Rossmann-fold domains"/>
    <property type="match status" value="1"/>
</dbReference>
<dbReference type="PRINTS" id="PR00080">
    <property type="entry name" value="SDRFAMILY"/>
</dbReference>
<dbReference type="EC" id="1.1.1.159" evidence="3"/>
<organism evidence="3 4">
    <name type="scientific">Fusobacterium necrogenes</name>
    <dbReference type="NCBI Taxonomy" id="858"/>
    <lineage>
        <taxon>Bacteria</taxon>
        <taxon>Fusobacteriati</taxon>
        <taxon>Fusobacteriota</taxon>
        <taxon>Fusobacteriia</taxon>
        <taxon>Fusobacteriales</taxon>
        <taxon>Fusobacteriaceae</taxon>
        <taxon>Fusobacterium</taxon>
    </lineage>
</organism>
<name>A0A377GXQ7_9FUSO</name>
<dbReference type="InterPro" id="IPR036291">
    <property type="entry name" value="NAD(P)-bd_dom_sf"/>
</dbReference>
<dbReference type="Gene3D" id="3.40.50.720">
    <property type="entry name" value="NAD(P)-binding Rossmann-like Domain"/>
    <property type="match status" value="1"/>
</dbReference>
<evidence type="ECO:0000256" key="1">
    <source>
        <dbReference type="ARBA" id="ARBA00006484"/>
    </source>
</evidence>
<dbReference type="PANTHER" id="PTHR43639">
    <property type="entry name" value="OXIDOREDUCTASE, SHORT-CHAIN DEHYDROGENASE/REDUCTASE FAMILY (AFU_ORTHOLOGUE AFUA_5G02870)"/>
    <property type="match status" value="1"/>
</dbReference>
<dbReference type="NCBIfam" id="NF005559">
    <property type="entry name" value="PRK07231.1"/>
    <property type="match status" value="1"/>
</dbReference>
<comment type="similarity">
    <text evidence="1">Belongs to the short-chain dehydrogenases/reductases (SDR) family.</text>
</comment>
<dbReference type="Proteomes" id="UP000255328">
    <property type="component" value="Unassembled WGS sequence"/>
</dbReference>
<sequence>MSIKEKYDLSGKVAIITGAGAGIGKASALKLAEAGAYVVCSDLNEEKANLTAEEAKKFGVEAIGVKCNVLQEEDLNNLVDTTVKTFGKVNILVNNAGGGGAGHESIESLTLEYITKTYTLNLFSGLILTKLCAPHMKADGYGSIINISSMSANMVSHNMIIYGSSKAAVNQATKYAAYDLGPEIRVNAIGPGAIKTHALGTVLTPEIEAKMLAKTPLKRLGDVEDISMAVLYFASPASAWTSGQVIYVNGGGTQELD</sequence>
<gene>
    <name evidence="3" type="primary">hdhA</name>
    <name evidence="3" type="ORF">NCTC10723_01196</name>
</gene>
<dbReference type="AlphaFoldDB" id="A0A377GXQ7"/>